<organism evidence="2 3">
    <name type="scientific">Cylicostephanus goldi</name>
    <name type="common">Nematode worm</name>
    <dbReference type="NCBI Taxonomy" id="71465"/>
    <lineage>
        <taxon>Eukaryota</taxon>
        <taxon>Metazoa</taxon>
        <taxon>Ecdysozoa</taxon>
        <taxon>Nematoda</taxon>
        <taxon>Chromadorea</taxon>
        <taxon>Rhabditida</taxon>
        <taxon>Rhabditina</taxon>
        <taxon>Rhabditomorpha</taxon>
        <taxon>Strongyloidea</taxon>
        <taxon>Strongylidae</taxon>
        <taxon>Cylicostephanus</taxon>
    </lineage>
</organism>
<evidence type="ECO:0000313" key="3">
    <source>
        <dbReference type="Proteomes" id="UP000271889"/>
    </source>
</evidence>
<feature type="region of interest" description="Disordered" evidence="1">
    <location>
        <begin position="1"/>
        <end position="23"/>
    </location>
</feature>
<dbReference type="Proteomes" id="UP000271889">
    <property type="component" value="Unassembled WGS sequence"/>
</dbReference>
<accession>A0A3P6S7B2</accession>
<reference evidence="2 3" key="1">
    <citation type="submission" date="2018-11" db="EMBL/GenBank/DDBJ databases">
        <authorList>
            <consortium name="Pathogen Informatics"/>
        </authorList>
    </citation>
    <scope>NUCLEOTIDE SEQUENCE [LARGE SCALE GENOMIC DNA]</scope>
</reference>
<sequence length="160" mass="18618">MATFASSDISKKVVEEEEVEEPVKKKYEPKKLHTTEVASLFDLKSEYLRKKNDIVQSTTGEIYRGGKSSVLAVNKEEKVSQKKEAQERKRRINEHEAALRKEEEERLELVRKKLKVSFYQVEFSHANIIFRNYWNQCGIAIPSHISSKPQNSRCSHVMYG</sequence>
<feature type="region of interest" description="Disordered" evidence="1">
    <location>
        <begin position="79"/>
        <end position="98"/>
    </location>
</feature>
<dbReference type="EMBL" id="UYRV01003144">
    <property type="protein sequence ID" value="VDK49838.1"/>
    <property type="molecule type" value="Genomic_DNA"/>
</dbReference>
<dbReference type="AlphaFoldDB" id="A0A3P6S7B2"/>
<dbReference type="OrthoDB" id="5870915at2759"/>
<name>A0A3P6S7B2_CYLGO</name>
<evidence type="ECO:0000313" key="2">
    <source>
        <dbReference type="EMBL" id="VDK49838.1"/>
    </source>
</evidence>
<keyword evidence="3" id="KW-1185">Reference proteome</keyword>
<protein>
    <submittedName>
        <fullName evidence="2">Uncharacterized protein</fullName>
    </submittedName>
</protein>
<proteinExistence type="predicted"/>
<evidence type="ECO:0000256" key="1">
    <source>
        <dbReference type="SAM" id="MobiDB-lite"/>
    </source>
</evidence>
<gene>
    <name evidence="2" type="ORF">CGOC_LOCUS1616</name>
</gene>